<dbReference type="Proteomes" id="UP000753196">
    <property type="component" value="Unassembled WGS sequence"/>
</dbReference>
<evidence type="ECO:0000313" key="3">
    <source>
        <dbReference type="Proteomes" id="UP000753196"/>
    </source>
</evidence>
<evidence type="ECO:0000313" key="2">
    <source>
        <dbReference type="EMBL" id="MBI3631112.1"/>
    </source>
</evidence>
<dbReference type="AlphaFoldDB" id="A0A932QYG1"/>
<reference evidence="2" key="1">
    <citation type="submission" date="2020-07" db="EMBL/GenBank/DDBJ databases">
        <title>Huge and variable diversity of episymbiotic CPR bacteria and DPANN archaea in groundwater ecosystems.</title>
        <authorList>
            <person name="He C.Y."/>
            <person name="Keren R."/>
            <person name="Whittaker M."/>
            <person name="Farag I.F."/>
            <person name="Doudna J."/>
            <person name="Cate J.H.D."/>
            <person name="Banfield J.F."/>
        </authorList>
    </citation>
    <scope>NUCLEOTIDE SEQUENCE</scope>
    <source>
        <strain evidence="2">NC_groundwater_973_Pr1_S-0.2um_54_13</strain>
    </source>
</reference>
<keyword evidence="1" id="KW-1133">Transmembrane helix</keyword>
<comment type="caution">
    <text evidence="2">The sequence shown here is derived from an EMBL/GenBank/DDBJ whole genome shotgun (WGS) entry which is preliminary data.</text>
</comment>
<sequence length="137" mass="15204">MNMTNDSTEIRAMIALYGSDTRLWPREARELAKTASSKPEFAALFEQEKRFEQLLRSRREPAITGDLCDRIIFASLARAPIPAIAGWMMELRNRFNRTAIAAMLALGFAIGFGILAQPPSPAPGVSHSYTYEEGAIL</sequence>
<protein>
    <submittedName>
        <fullName evidence="2">Uncharacterized protein</fullName>
    </submittedName>
</protein>
<accession>A0A932QYG1</accession>
<feature type="transmembrane region" description="Helical" evidence="1">
    <location>
        <begin position="98"/>
        <end position="116"/>
    </location>
</feature>
<name>A0A932QYG1_9BACT</name>
<keyword evidence="1" id="KW-0812">Transmembrane</keyword>
<keyword evidence="1" id="KW-0472">Membrane</keyword>
<gene>
    <name evidence="2" type="ORF">HY221_02135</name>
</gene>
<proteinExistence type="predicted"/>
<dbReference type="EMBL" id="JACQCR010000048">
    <property type="protein sequence ID" value="MBI3631112.1"/>
    <property type="molecule type" value="Genomic_DNA"/>
</dbReference>
<evidence type="ECO:0000256" key="1">
    <source>
        <dbReference type="SAM" id="Phobius"/>
    </source>
</evidence>
<organism evidence="2 3">
    <name type="scientific">Candidatus Sungiibacteriota bacterium</name>
    <dbReference type="NCBI Taxonomy" id="2750080"/>
    <lineage>
        <taxon>Bacteria</taxon>
        <taxon>Candidatus Sungiibacteriota</taxon>
    </lineage>
</organism>